<protein>
    <submittedName>
        <fullName evidence="2">Uncharacterized protein</fullName>
    </submittedName>
</protein>
<feature type="compositionally biased region" description="Acidic residues" evidence="1">
    <location>
        <begin position="1"/>
        <end position="10"/>
    </location>
</feature>
<feature type="region of interest" description="Disordered" evidence="1">
    <location>
        <begin position="75"/>
        <end position="163"/>
    </location>
</feature>
<name>A0AAE8SX09_9PEZI</name>
<feature type="compositionally biased region" description="Basic and acidic residues" evidence="1">
    <location>
        <begin position="106"/>
        <end position="116"/>
    </location>
</feature>
<evidence type="ECO:0000313" key="2">
    <source>
        <dbReference type="EMBL" id="SPO03512.1"/>
    </source>
</evidence>
<keyword evidence="3" id="KW-1185">Reference proteome</keyword>
<feature type="compositionally biased region" description="Basic and acidic residues" evidence="1">
    <location>
        <begin position="147"/>
        <end position="163"/>
    </location>
</feature>
<reference evidence="2" key="1">
    <citation type="submission" date="2018-03" db="EMBL/GenBank/DDBJ databases">
        <authorList>
            <person name="Guldener U."/>
        </authorList>
    </citation>
    <scope>NUCLEOTIDE SEQUENCE</scope>
</reference>
<proteinExistence type="predicted"/>
<dbReference type="AlphaFoldDB" id="A0AAE8SX09"/>
<accession>A0AAE8SX09</accession>
<evidence type="ECO:0000256" key="1">
    <source>
        <dbReference type="SAM" id="MobiDB-lite"/>
    </source>
</evidence>
<dbReference type="EMBL" id="ONZQ02000008">
    <property type="protein sequence ID" value="SPO03512.1"/>
    <property type="molecule type" value="Genomic_DNA"/>
</dbReference>
<organism evidence="2 3">
    <name type="scientific">Cephalotrichum gorgonifer</name>
    <dbReference type="NCBI Taxonomy" id="2041049"/>
    <lineage>
        <taxon>Eukaryota</taxon>
        <taxon>Fungi</taxon>
        <taxon>Dikarya</taxon>
        <taxon>Ascomycota</taxon>
        <taxon>Pezizomycotina</taxon>
        <taxon>Sordariomycetes</taxon>
        <taxon>Hypocreomycetidae</taxon>
        <taxon>Microascales</taxon>
        <taxon>Microascaceae</taxon>
        <taxon>Cephalotrichum</taxon>
    </lineage>
</organism>
<gene>
    <name evidence="2" type="ORF">DNG_06195</name>
</gene>
<feature type="region of interest" description="Disordered" evidence="1">
    <location>
        <begin position="1"/>
        <end position="22"/>
    </location>
</feature>
<dbReference type="Proteomes" id="UP001187682">
    <property type="component" value="Unassembled WGS sequence"/>
</dbReference>
<comment type="caution">
    <text evidence="2">The sequence shown here is derived from an EMBL/GenBank/DDBJ whole genome shotgun (WGS) entry which is preliminary data.</text>
</comment>
<sequence length="163" mass="18224">MTGMSDEELDREWKPSGRRPQSTIARSFSAELMDIFKIENSVTDLDIQVHHRKQTVSLQSNELHLLEAQIREMEERLKRSQNRGSIPTYDGGDSARATENKTQTSRQKDESADKAKSRPGSSMTARPAPSSGDMPPTPVASEGEYEVVNRADLEDDEAARPHV</sequence>
<evidence type="ECO:0000313" key="3">
    <source>
        <dbReference type="Proteomes" id="UP001187682"/>
    </source>
</evidence>